<keyword evidence="2" id="KW-1185">Reference proteome</keyword>
<evidence type="ECO:0000313" key="2">
    <source>
        <dbReference type="Proteomes" id="UP000789920"/>
    </source>
</evidence>
<proteinExistence type="predicted"/>
<feature type="non-terminal residue" evidence="1">
    <location>
        <position position="77"/>
    </location>
</feature>
<evidence type="ECO:0000313" key="1">
    <source>
        <dbReference type="EMBL" id="CAG8845714.1"/>
    </source>
</evidence>
<accession>A0ACA9SRA4</accession>
<organism evidence="1 2">
    <name type="scientific">Racocetra persica</name>
    <dbReference type="NCBI Taxonomy" id="160502"/>
    <lineage>
        <taxon>Eukaryota</taxon>
        <taxon>Fungi</taxon>
        <taxon>Fungi incertae sedis</taxon>
        <taxon>Mucoromycota</taxon>
        <taxon>Glomeromycotina</taxon>
        <taxon>Glomeromycetes</taxon>
        <taxon>Diversisporales</taxon>
        <taxon>Gigasporaceae</taxon>
        <taxon>Racocetra</taxon>
    </lineage>
</organism>
<comment type="caution">
    <text evidence="1">The sequence shown here is derived from an EMBL/GenBank/DDBJ whole genome shotgun (WGS) entry which is preliminary data.</text>
</comment>
<protein>
    <submittedName>
        <fullName evidence="1">2073_t:CDS:1</fullName>
    </submittedName>
</protein>
<gene>
    <name evidence="1" type="ORF">RPERSI_LOCUS33791</name>
</gene>
<dbReference type="EMBL" id="CAJVQC010147981">
    <property type="protein sequence ID" value="CAG8845714.1"/>
    <property type="molecule type" value="Genomic_DNA"/>
</dbReference>
<name>A0ACA9SRA4_9GLOM</name>
<feature type="non-terminal residue" evidence="1">
    <location>
        <position position="1"/>
    </location>
</feature>
<sequence>EISDELERLNELTEKFIEILTAYEYWIYDKAPAETFACYNLSNQKRYLHEGSCWKKESNPDVYYIYEEKEYVRIKEK</sequence>
<dbReference type="Proteomes" id="UP000789920">
    <property type="component" value="Unassembled WGS sequence"/>
</dbReference>
<reference evidence="1" key="1">
    <citation type="submission" date="2021-06" db="EMBL/GenBank/DDBJ databases">
        <authorList>
            <person name="Kallberg Y."/>
            <person name="Tangrot J."/>
            <person name="Rosling A."/>
        </authorList>
    </citation>
    <scope>NUCLEOTIDE SEQUENCE</scope>
    <source>
        <strain evidence="1">MA461A</strain>
    </source>
</reference>